<accession>F3ZR08</accession>
<feature type="domain" description="Bacterial bifunctional deaminase-reductase C-terminal" evidence="1">
    <location>
        <begin position="94"/>
        <end position="147"/>
    </location>
</feature>
<dbReference type="Gene3D" id="3.40.430.10">
    <property type="entry name" value="Dihydrofolate Reductase, subunit A"/>
    <property type="match status" value="1"/>
</dbReference>
<reference evidence="2 3" key="1">
    <citation type="journal article" date="2011" name="Stand. Genomic Sci.">
        <title>Non-contiguous finished genome sequence of Bacteroides coprosuis type strain (PC139).</title>
        <authorList>
            <person name="Land M."/>
            <person name="Held B."/>
            <person name="Gronow S."/>
            <person name="Abt B."/>
            <person name="Lucas S."/>
            <person name="Del Rio T.G."/>
            <person name="Nolan M."/>
            <person name="Tice H."/>
            <person name="Cheng J.F."/>
            <person name="Pitluck S."/>
            <person name="Liolios K."/>
            <person name="Pagani I."/>
            <person name="Ivanova N."/>
            <person name="Mavromatis K."/>
            <person name="Mikhailova N."/>
            <person name="Pati A."/>
            <person name="Tapia R."/>
            <person name="Han C."/>
            <person name="Goodwin L."/>
            <person name="Chen A."/>
            <person name="Palaniappan K."/>
            <person name="Hauser L."/>
            <person name="Brambilla E.M."/>
            <person name="Rohde M."/>
            <person name="Goker M."/>
            <person name="Detter J.C."/>
            <person name="Woyke T."/>
            <person name="Bristow J."/>
            <person name="Eisen J.A."/>
            <person name="Markowitz V."/>
            <person name="Hugenholtz P."/>
            <person name="Kyrpides N.C."/>
            <person name="Klenk H.P."/>
            <person name="Lapidus A."/>
        </authorList>
    </citation>
    <scope>NUCLEOTIDE SEQUENCE [LARGE SCALE GENOMIC DNA]</scope>
    <source>
        <strain evidence="2 3">DSM 18011</strain>
    </source>
</reference>
<dbReference type="PANTHER" id="PTHR38011">
    <property type="entry name" value="DIHYDROFOLATE REDUCTASE FAMILY PROTEIN (AFU_ORTHOLOGUE AFUA_8G06820)"/>
    <property type="match status" value="1"/>
</dbReference>
<dbReference type="Pfam" id="PF01872">
    <property type="entry name" value="RibD_C"/>
    <property type="match status" value="1"/>
</dbReference>
<dbReference type="OrthoDB" id="195113at2"/>
<sequence>MRKLTLYISISLDGYIAEINGGLEWLENFPNPKETDYGYQEFYEKVDTLIMGGKTYRHILDMCDKWPYPEKNTYIISHQPIESNKRGIHYLGENWLEEIKFIKDQKGQDIWLVGGGEIASEMLNAGLIDTMIITEFPVLLGNGIPLYNPPFKKSQWSILRGRYYINGVTQTEYGLKKE</sequence>
<dbReference type="STRING" id="679937.Bcop_1689"/>
<evidence type="ECO:0000259" key="1">
    <source>
        <dbReference type="Pfam" id="PF01872"/>
    </source>
</evidence>
<dbReference type="InterPro" id="IPR002734">
    <property type="entry name" value="RibDG_C"/>
</dbReference>
<organism evidence="2 3">
    <name type="scientific">Bacteroides coprosuis DSM 18011</name>
    <dbReference type="NCBI Taxonomy" id="679937"/>
    <lineage>
        <taxon>Bacteria</taxon>
        <taxon>Pseudomonadati</taxon>
        <taxon>Bacteroidota</taxon>
        <taxon>Bacteroidia</taxon>
        <taxon>Bacteroidales</taxon>
        <taxon>Bacteroidaceae</taxon>
        <taxon>Bacteroides</taxon>
    </lineage>
</organism>
<dbReference type="InterPro" id="IPR024072">
    <property type="entry name" value="DHFR-like_dom_sf"/>
</dbReference>
<dbReference type="EMBL" id="CM001167">
    <property type="protein sequence ID" value="EGJ71881.1"/>
    <property type="molecule type" value="Genomic_DNA"/>
</dbReference>
<dbReference type="GO" id="GO:0009231">
    <property type="term" value="P:riboflavin biosynthetic process"/>
    <property type="evidence" value="ECO:0007669"/>
    <property type="project" value="InterPro"/>
</dbReference>
<dbReference type="eggNOG" id="COG0262">
    <property type="taxonomic scope" value="Bacteria"/>
</dbReference>
<evidence type="ECO:0000313" key="3">
    <source>
        <dbReference type="Proteomes" id="UP000018439"/>
    </source>
</evidence>
<evidence type="ECO:0000313" key="2">
    <source>
        <dbReference type="EMBL" id="EGJ71881.1"/>
    </source>
</evidence>
<dbReference type="InterPro" id="IPR050765">
    <property type="entry name" value="Riboflavin_Biosynth_HTPR"/>
</dbReference>
<name>F3ZR08_9BACE</name>
<proteinExistence type="predicted"/>
<dbReference type="AlphaFoldDB" id="F3ZR08"/>
<dbReference type="GO" id="GO:0008703">
    <property type="term" value="F:5-amino-6-(5-phosphoribosylamino)uracil reductase activity"/>
    <property type="evidence" value="ECO:0007669"/>
    <property type="project" value="InterPro"/>
</dbReference>
<dbReference type="HOGENOM" id="CLU_043966_4_3_10"/>
<gene>
    <name evidence="2" type="ORF">Bcop_1689</name>
</gene>
<protein>
    <submittedName>
        <fullName evidence="2">Bifunctional deaminase-reductase domain protein</fullName>
    </submittedName>
</protein>
<keyword evidence="3" id="KW-1185">Reference proteome</keyword>
<dbReference type="SUPFAM" id="SSF53597">
    <property type="entry name" value="Dihydrofolate reductase-like"/>
    <property type="match status" value="1"/>
</dbReference>
<dbReference type="Proteomes" id="UP000018439">
    <property type="component" value="Chromosome"/>
</dbReference>
<dbReference type="PANTHER" id="PTHR38011:SF11">
    <property type="entry name" value="2,5-DIAMINO-6-RIBOSYLAMINO-4(3H)-PYRIMIDINONE 5'-PHOSPHATE REDUCTASE"/>
    <property type="match status" value="1"/>
</dbReference>